<feature type="domain" description="SET" evidence="12">
    <location>
        <begin position="1633"/>
        <end position="1749"/>
    </location>
</feature>
<dbReference type="SMART" id="SM00439">
    <property type="entry name" value="BAH"/>
    <property type="match status" value="1"/>
</dbReference>
<feature type="compositionally biased region" description="Low complexity" evidence="11">
    <location>
        <begin position="395"/>
        <end position="425"/>
    </location>
</feature>
<dbReference type="PROSITE" id="PS50280">
    <property type="entry name" value="SET"/>
    <property type="match status" value="1"/>
</dbReference>
<feature type="compositionally biased region" description="Polar residues" evidence="11">
    <location>
        <begin position="773"/>
        <end position="791"/>
    </location>
</feature>
<dbReference type="InterPro" id="IPR001965">
    <property type="entry name" value="Znf_PHD"/>
</dbReference>
<feature type="compositionally biased region" description="Low complexity" evidence="11">
    <location>
        <begin position="3325"/>
        <end position="3336"/>
    </location>
</feature>
<keyword evidence="10" id="KW-0539">Nucleus</keyword>
<dbReference type="SMART" id="SM00249">
    <property type="entry name" value="PHD"/>
    <property type="match status" value="1"/>
</dbReference>
<feature type="compositionally biased region" description="Polar residues" evidence="11">
    <location>
        <begin position="2870"/>
        <end position="2879"/>
    </location>
</feature>
<feature type="compositionally biased region" description="Polar residues" evidence="11">
    <location>
        <begin position="2396"/>
        <end position="2407"/>
    </location>
</feature>
<feature type="compositionally biased region" description="Polar residues" evidence="11">
    <location>
        <begin position="3423"/>
        <end position="3435"/>
    </location>
</feature>
<feature type="compositionally biased region" description="Polar residues" evidence="11">
    <location>
        <begin position="1506"/>
        <end position="1516"/>
    </location>
</feature>
<comment type="caution">
    <text evidence="16">The sequence shown here is derived from an EMBL/GenBank/DDBJ whole genome shotgun (WGS) entry which is preliminary data.</text>
</comment>
<feature type="compositionally biased region" description="Low complexity" evidence="11">
    <location>
        <begin position="2507"/>
        <end position="2517"/>
    </location>
</feature>
<dbReference type="PROSITE" id="PS50868">
    <property type="entry name" value="POST_SET"/>
    <property type="match status" value="1"/>
</dbReference>
<feature type="compositionally biased region" description="Polar residues" evidence="11">
    <location>
        <begin position="3461"/>
        <end position="3479"/>
    </location>
</feature>
<feature type="compositionally biased region" description="Low complexity" evidence="11">
    <location>
        <begin position="3447"/>
        <end position="3460"/>
    </location>
</feature>
<feature type="region of interest" description="Disordered" evidence="11">
    <location>
        <begin position="2754"/>
        <end position="2879"/>
    </location>
</feature>
<dbReference type="SUPFAM" id="SSF82199">
    <property type="entry name" value="SET domain"/>
    <property type="match status" value="1"/>
</dbReference>
<feature type="compositionally biased region" description="Basic and acidic residues" evidence="11">
    <location>
        <begin position="1219"/>
        <end position="1231"/>
    </location>
</feature>
<evidence type="ECO:0000256" key="8">
    <source>
        <dbReference type="ARBA" id="ARBA00022771"/>
    </source>
</evidence>
<evidence type="ECO:0000256" key="1">
    <source>
        <dbReference type="ARBA" id="ARBA00004123"/>
    </source>
</evidence>
<feature type="compositionally biased region" description="Polar residues" evidence="11">
    <location>
        <begin position="115"/>
        <end position="126"/>
    </location>
</feature>
<dbReference type="PROSITE" id="PS51038">
    <property type="entry name" value="BAH"/>
    <property type="match status" value="1"/>
</dbReference>
<feature type="compositionally biased region" description="Acidic residues" evidence="11">
    <location>
        <begin position="3827"/>
        <end position="3900"/>
    </location>
</feature>
<dbReference type="Gene3D" id="2.170.270.10">
    <property type="entry name" value="SET domain"/>
    <property type="match status" value="1"/>
</dbReference>
<dbReference type="PROSITE" id="PS51215">
    <property type="entry name" value="AWS"/>
    <property type="match status" value="1"/>
</dbReference>
<dbReference type="Gene3D" id="3.30.40.10">
    <property type="entry name" value="Zinc/RING finger domain, C3HC4 (zinc finger)"/>
    <property type="match status" value="1"/>
</dbReference>
<feature type="compositionally biased region" description="Basic and acidic residues" evidence="11">
    <location>
        <begin position="2456"/>
        <end position="2469"/>
    </location>
</feature>
<feature type="compositionally biased region" description="Acidic residues" evidence="11">
    <location>
        <begin position="3973"/>
        <end position="4053"/>
    </location>
</feature>
<feature type="domain" description="BAH" evidence="14">
    <location>
        <begin position="1956"/>
        <end position="2077"/>
    </location>
</feature>
<dbReference type="CDD" id="cd15548">
    <property type="entry name" value="PHD_ASH1L"/>
    <property type="match status" value="1"/>
</dbReference>
<feature type="compositionally biased region" description="Low complexity" evidence="11">
    <location>
        <begin position="3085"/>
        <end position="3094"/>
    </location>
</feature>
<feature type="compositionally biased region" description="Pro residues" evidence="11">
    <location>
        <begin position="554"/>
        <end position="565"/>
    </location>
</feature>
<evidence type="ECO:0000256" key="5">
    <source>
        <dbReference type="ARBA" id="ARBA00022679"/>
    </source>
</evidence>
<evidence type="ECO:0000256" key="2">
    <source>
        <dbReference type="ARBA" id="ARBA00004286"/>
    </source>
</evidence>
<evidence type="ECO:0000259" key="14">
    <source>
        <dbReference type="PROSITE" id="PS51038"/>
    </source>
</evidence>
<name>A0A7J7JJZ2_BUGNE</name>
<dbReference type="GO" id="GO:0003682">
    <property type="term" value="F:chromatin binding"/>
    <property type="evidence" value="ECO:0007669"/>
    <property type="project" value="InterPro"/>
</dbReference>
<feature type="compositionally biased region" description="Polar residues" evidence="11">
    <location>
        <begin position="4136"/>
        <end position="4146"/>
    </location>
</feature>
<feature type="compositionally biased region" description="Basic residues" evidence="11">
    <location>
        <begin position="931"/>
        <end position="944"/>
    </location>
</feature>
<evidence type="ECO:0000259" key="13">
    <source>
        <dbReference type="PROSITE" id="PS50868"/>
    </source>
</evidence>
<evidence type="ECO:0000259" key="12">
    <source>
        <dbReference type="PROSITE" id="PS50280"/>
    </source>
</evidence>
<feature type="region of interest" description="Disordered" evidence="11">
    <location>
        <begin position="2682"/>
        <end position="2736"/>
    </location>
</feature>
<feature type="compositionally biased region" description="Acidic residues" evidence="11">
    <location>
        <begin position="3701"/>
        <end position="3721"/>
    </location>
</feature>
<feature type="compositionally biased region" description="Basic and acidic residues" evidence="11">
    <location>
        <begin position="2479"/>
        <end position="2506"/>
    </location>
</feature>
<feature type="compositionally biased region" description="Basic residues" evidence="11">
    <location>
        <begin position="1045"/>
        <end position="1067"/>
    </location>
</feature>
<dbReference type="InterPro" id="IPR019786">
    <property type="entry name" value="Zinc_finger_PHD-type_CS"/>
</dbReference>
<dbReference type="InterPro" id="IPR043319">
    <property type="entry name" value="PHD_ASH1L"/>
</dbReference>
<feature type="compositionally biased region" description="Polar residues" evidence="11">
    <location>
        <begin position="3265"/>
        <end position="3274"/>
    </location>
</feature>
<feature type="compositionally biased region" description="Acidic residues" evidence="11">
    <location>
        <begin position="1520"/>
        <end position="1532"/>
    </location>
</feature>
<feature type="compositionally biased region" description="Low complexity" evidence="11">
    <location>
        <begin position="2440"/>
        <end position="2449"/>
    </location>
</feature>
<feature type="compositionally biased region" description="Acidic residues" evidence="11">
    <location>
        <begin position="3764"/>
        <end position="3800"/>
    </location>
</feature>
<feature type="compositionally biased region" description="Polar residues" evidence="11">
    <location>
        <begin position="1186"/>
        <end position="1196"/>
    </location>
</feature>
<dbReference type="Proteomes" id="UP000593567">
    <property type="component" value="Unassembled WGS sequence"/>
</dbReference>
<dbReference type="InterPro" id="IPR006560">
    <property type="entry name" value="AWS_dom"/>
</dbReference>
<feature type="compositionally biased region" description="Acidic residues" evidence="11">
    <location>
        <begin position="3684"/>
        <end position="3694"/>
    </location>
</feature>
<keyword evidence="3" id="KW-0158">Chromosome</keyword>
<feature type="compositionally biased region" description="Low complexity" evidence="11">
    <location>
        <begin position="3055"/>
        <end position="3076"/>
    </location>
</feature>
<evidence type="ECO:0000259" key="15">
    <source>
        <dbReference type="PROSITE" id="PS51215"/>
    </source>
</evidence>
<protein>
    <submittedName>
        <fullName evidence="16">ASH1L</fullName>
    </submittedName>
</protein>
<feature type="compositionally biased region" description="Acidic residues" evidence="11">
    <location>
        <begin position="3915"/>
        <end position="3942"/>
    </location>
</feature>
<feature type="region of interest" description="Disordered" evidence="11">
    <location>
        <begin position="2565"/>
        <end position="2648"/>
    </location>
</feature>
<dbReference type="Pfam" id="PF17907">
    <property type="entry name" value="AWS"/>
    <property type="match status" value="1"/>
</dbReference>
<dbReference type="InterPro" id="IPR046341">
    <property type="entry name" value="SET_dom_sf"/>
</dbReference>
<feature type="compositionally biased region" description="Low complexity" evidence="11">
    <location>
        <begin position="3102"/>
        <end position="3129"/>
    </location>
</feature>
<feature type="region of interest" description="Disordered" evidence="11">
    <location>
        <begin position="1400"/>
        <end position="1554"/>
    </location>
</feature>
<dbReference type="CDD" id="cd19174">
    <property type="entry name" value="SET_ASH1L"/>
    <property type="match status" value="1"/>
</dbReference>
<feature type="compositionally biased region" description="Polar residues" evidence="11">
    <location>
        <begin position="294"/>
        <end position="305"/>
    </location>
</feature>
<evidence type="ECO:0000256" key="4">
    <source>
        <dbReference type="ARBA" id="ARBA00022603"/>
    </source>
</evidence>
<feature type="compositionally biased region" description="Low complexity" evidence="11">
    <location>
        <begin position="333"/>
        <end position="369"/>
    </location>
</feature>
<evidence type="ECO:0000313" key="17">
    <source>
        <dbReference type="Proteomes" id="UP000593567"/>
    </source>
</evidence>
<dbReference type="InterPro" id="IPR001025">
    <property type="entry name" value="BAH_dom"/>
</dbReference>
<feature type="compositionally biased region" description="Basic and acidic residues" evidence="11">
    <location>
        <begin position="2376"/>
        <end position="2395"/>
    </location>
</feature>
<feature type="compositionally biased region" description="Basic and acidic residues" evidence="11">
    <location>
        <begin position="2639"/>
        <end position="2648"/>
    </location>
</feature>
<feature type="region of interest" description="Disordered" evidence="11">
    <location>
        <begin position="2170"/>
        <end position="2552"/>
    </location>
</feature>
<feature type="region of interest" description="Disordered" evidence="11">
    <location>
        <begin position="2925"/>
        <end position="3129"/>
    </location>
</feature>
<dbReference type="InterPro" id="IPR013083">
    <property type="entry name" value="Znf_RING/FYVE/PHD"/>
</dbReference>
<feature type="compositionally biased region" description="Low complexity" evidence="11">
    <location>
        <begin position="281"/>
        <end position="293"/>
    </location>
</feature>
<feature type="compositionally biased region" description="Polar residues" evidence="11">
    <location>
        <begin position="2273"/>
        <end position="2296"/>
    </location>
</feature>
<dbReference type="InterPro" id="IPR001214">
    <property type="entry name" value="SET_dom"/>
</dbReference>
<evidence type="ECO:0000256" key="6">
    <source>
        <dbReference type="ARBA" id="ARBA00022691"/>
    </source>
</evidence>
<keyword evidence="7" id="KW-0479">Metal-binding</keyword>
<feature type="compositionally biased region" description="Polar residues" evidence="11">
    <location>
        <begin position="1408"/>
        <end position="1423"/>
    </location>
</feature>
<evidence type="ECO:0000256" key="10">
    <source>
        <dbReference type="ARBA" id="ARBA00023242"/>
    </source>
</evidence>
<feature type="region of interest" description="Disordered" evidence="11">
    <location>
        <begin position="861"/>
        <end position="1070"/>
    </location>
</feature>
<evidence type="ECO:0000256" key="7">
    <source>
        <dbReference type="ARBA" id="ARBA00022723"/>
    </source>
</evidence>
<keyword evidence="8" id="KW-0863">Zinc-finger</keyword>
<feature type="region of interest" description="Disordered" evidence="11">
    <location>
        <begin position="3314"/>
        <end position="3535"/>
    </location>
</feature>
<dbReference type="SUPFAM" id="SSF57903">
    <property type="entry name" value="FYVE/PHD zinc finger"/>
    <property type="match status" value="1"/>
</dbReference>
<feature type="compositionally biased region" description="Basic and acidic residues" evidence="11">
    <location>
        <begin position="1142"/>
        <end position="1157"/>
    </location>
</feature>
<comment type="subcellular location">
    <subcellularLocation>
        <location evidence="2">Chromosome</location>
    </subcellularLocation>
    <subcellularLocation>
        <location evidence="1">Nucleus</location>
    </subcellularLocation>
</comment>
<dbReference type="GO" id="GO:0032259">
    <property type="term" value="P:methylation"/>
    <property type="evidence" value="ECO:0007669"/>
    <property type="project" value="UniProtKB-KW"/>
</dbReference>
<feature type="compositionally biased region" description="Acidic residues" evidence="11">
    <location>
        <begin position="3729"/>
        <end position="3755"/>
    </location>
</feature>
<feature type="compositionally biased region" description="Low complexity" evidence="11">
    <location>
        <begin position="498"/>
        <end position="522"/>
    </location>
</feature>
<dbReference type="InterPro" id="IPR003616">
    <property type="entry name" value="Post-SET_dom"/>
</dbReference>
<feature type="compositionally biased region" description="Basic and acidic residues" evidence="11">
    <location>
        <begin position="2976"/>
        <end position="2998"/>
    </location>
</feature>
<dbReference type="Gene3D" id="2.30.30.490">
    <property type="match status" value="1"/>
</dbReference>
<feature type="compositionally biased region" description="Low complexity" evidence="11">
    <location>
        <begin position="3016"/>
        <end position="3030"/>
    </location>
</feature>
<feature type="compositionally biased region" description="Low complexity" evidence="11">
    <location>
        <begin position="210"/>
        <end position="224"/>
    </location>
</feature>
<dbReference type="GO" id="GO:0008270">
    <property type="term" value="F:zinc ion binding"/>
    <property type="evidence" value="ECO:0007669"/>
    <property type="project" value="UniProtKB-KW"/>
</dbReference>
<feature type="compositionally biased region" description="Basic and acidic residues" evidence="11">
    <location>
        <begin position="2348"/>
        <end position="2365"/>
    </location>
</feature>
<feature type="region of interest" description="Disordered" evidence="11">
    <location>
        <begin position="815"/>
        <end position="845"/>
    </location>
</feature>
<feature type="compositionally biased region" description="Polar residues" evidence="11">
    <location>
        <begin position="265"/>
        <end position="279"/>
    </location>
</feature>
<dbReference type="InterPro" id="IPR011011">
    <property type="entry name" value="Znf_FYVE_PHD"/>
</dbReference>
<dbReference type="EMBL" id="VXIV02002437">
    <property type="protein sequence ID" value="KAF6025688.1"/>
    <property type="molecule type" value="Genomic_DNA"/>
</dbReference>
<feature type="region of interest" description="Disordered" evidence="11">
    <location>
        <begin position="3256"/>
        <end position="3301"/>
    </location>
</feature>
<dbReference type="SMART" id="SM00570">
    <property type="entry name" value="AWS"/>
    <property type="match status" value="1"/>
</dbReference>
<feature type="compositionally biased region" description="Acidic residues" evidence="11">
    <location>
        <begin position="4078"/>
        <end position="4092"/>
    </location>
</feature>
<keyword evidence="6" id="KW-0949">S-adenosyl-L-methionine</keyword>
<evidence type="ECO:0000256" key="3">
    <source>
        <dbReference type="ARBA" id="ARBA00022454"/>
    </source>
</evidence>
<dbReference type="PROSITE" id="PS01359">
    <property type="entry name" value="ZF_PHD_1"/>
    <property type="match status" value="1"/>
</dbReference>
<feature type="region of interest" description="Disordered" evidence="11">
    <location>
        <begin position="333"/>
        <end position="803"/>
    </location>
</feature>
<evidence type="ECO:0000313" key="16">
    <source>
        <dbReference type="EMBL" id="KAF6025688.1"/>
    </source>
</evidence>
<reference evidence="16" key="1">
    <citation type="submission" date="2020-06" db="EMBL/GenBank/DDBJ databases">
        <title>Draft genome of Bugula neritina, a colonial animal packing powerful symbionts and potential medicines.</title>
        <authorList>
            <person name="Rayko M."/>
        </authorList>
    </citation>
    <scope>NUCLEOTIDE SEQUENCE [LARGE SCALE GENOMIC DNA]</scope>
    <source>
        <strain evidence="16">Kwan_BN1</strain>
    </source>
</reference>
<feature type="compositionally biased region" description="Polar residues" evidence="11">
    <location>
        <begin position="2325"/>
        <end position="2335"/>
    </location>
</feature>
<dbReference type="GO" id="GO:0005694">
    <property type="term" value="C:chromosome"/>
    <property type="evidence" value="ECO:0007669"/>
    <property type="project" value="UniProtKB-SubCell"/>
</dbReference>
<keyword evidence="17" id="KW-1185">Reference proteome</keyword>
<keyword evidence="5" id="KW-0808">Transferase</keyword>
<feature type="region of interest" description="Disordered" evidence="11">
    <location>
        <begin position="1261"/>
        <end position="1359"/>
    </location>
</feature>
<accession>A0A7J7JJZ2</accession>
<organism evidence="16 17">
    <name type="scientific">Bugula neritina</name>
    <name type="common">Brown bryozoan</name>
    <name type="synonym">Sertularia neritina</name>
    <dbReference type="NCBI Taxonomy" id="10212"/>
    <lineage>
        <taxon>Eukaryota</taxon>
        <taxon>Metazoa</taxon>
        <taxon>Spiralia</taxon>
        <taxon>Lophotrochozoa</taxon>
        <taxon>Bryozoa</taxon>
        <taxon>Gymnolaemata</taxon>
        <taxon>Cheilostomatida</taxon>
        <taxon>Flustrina</taxon>
        <taxon>Buguloidea</taxon>
        <taxon>Bugulidae</taxon>
        <taxon>Bugula</taxon>
    </lineage>
</organism>
<feature type="compositionally biased region" description="Basic and acidic residues" evidence="11">
    <location>
        <begin position="989"/>
        <end position="1008"/>
    </location>
</feature>
<feature type="compositionally biased region" description="Low complexity" evidence="11">
    <location>
        <begin position="3284"/>
        <end position="3298"/>
    </location>
</feature>
<dbReference type="InterPro" id="IPR017956">
    <property type="entry name" value="AT_hook_DNA-bd_motif"/>
</dbReference>
<feature type="compositionally biased region" description="Basic residues" evidence="11">
    <location>
        <begin position="1132"/>
        <end position="1141"/>
    </location>
</feature>
<dbReference type="FunFam" id="3.30.40.10:FF:000113">
    <property type="entry name" value="Histone-lysine N-methyltransferase"/>
    <property type="match status" value="1"/>
</dbReference>
<dbReference type="Pfam" id="PF01426">
    <property type="entry name" value="BAH"/>
    <property type="match status" value="1"/>
</dbReference>
<dbReference type="GO" id="GO:0005654">
    <property type="term" value="C:nucleoplasm"/>
    <property type="evidence" value="ECO:0007669"/>
    <property type="project" value="TreeGrafter"/>
</dbReference>
<dbReference type="PANTHER" id="PTHR46147:SF3">
    <property type="entry name" value="HISTONE-LYSINE N-METHYLTRANSFERASE ASH1"/>
    <property type="match status" value="1"/>
</dbReference>
<feature type="region of interest" description="Disordered" evidence="11">
    <location>
        <begin position="85"/>
        <end position="132"/>
    </location>
</feature>
<dbReference type="GO" id="GO:0006355">
    <property type="term" value="P:regulation of DNA-templated transcription"/>
    <property type="evidence" value="ECO:0007669"/>
    <property type="project" value="TreeGrafter"/>
</dbReference>
<feature type="compositionally biased region" description="Acidic residues" evidence="11">
    <location>
        <begin position="4156"/>
        <end position="4166"/>
    </location>
</feature>
<gene>
    <name evidence="16" type="ORF">EB796_015939</name>
</gene>
<feature type="compositionally biased region" description="Polar residues" evidence="11">
    <location>
        <begin position="3505"/>
        <end position="3524"/>
    </location>
</feature>
<feature type="compositionally biased region" description="Low complexity" evidence="11">
    <location>
        <begin position="243"/>
        <end position="254"/>
    </location>
</feature>
<feature type="compositionally biased region" description="Polar residues" evidence="11">
    <location>
        <begin position="908"/>
        <end position="920"/>
    </location>
</feature>
<feature type="compositionally biased region" description="Low complexity" evidence="11">
    <location>
        <begin position="2187"/>
        <end position="2197"/>
    </location>
</feature>
<sequence>MNSNYGDLFGGGAGTHGQDVSEANLVNSLRAFQQNPGLSNPNEYSAAIMSQFAHVMGQHPPTSMAQYGQYLQNARPPAAAEHILMQQRQQQEQQLLAHHHQQQQASAHQQPKPRVSNTIPHKSVPSQYKGGTHATNLYHQYQMSQQSQSGVGLTHSDLVRPMQGAGGQGQQTAPHPSMDYSIAQQHQQVASLQQRVAQAQSHSHDLPGYNTQQNAETATTTNNNRLPAAGGRSYMPSKSMPMSQPLSHQSPQQRSPRDQPRPTSNTSLPANSNYSNLDLSAQRQEQQRADMQQIPSHSNKPQQRPASFVPYKMDSMRKAAKEGAEKVTNELRAAQRGPQAPPAAHSSHLTSGTGSSQPSRSARPAARVPYKMDSMRQAQQQAKLRQQETSSINQSVSSAPSSTSHISSPAISSAAMSSQPSSAPSKDVSTAREDGKQGKVKVSNVVPYKMAAMRNASAAERPPDPGTAKPAVSRYIPHKTASMHKHSAPALAKPPVPAANAVEESSSSSSGSSDSSSSSSSSDESEDDTKANSSSVEKKTAAPPAPAMTTATPPVAPPVAQPAPPTRTKIPYKSAGNFSTPKPTNTVPTKKPMGKPLSLIKEKHGKDVNNSPKPKTTGKPDSMLQFIAQNEIGDKPMQTEDQQMTRKRPGRQGKPATGNPKSDAAVPPVPQFEAISDTEAEPVRKRRGRPPKAKDKEMVGASKSSPVDVPATPFFEMPPTPQFTETPAATPKNPGATPMMGFPATPQFGAETPASGDLFSPFMATPTAGADVPNSSPSKRSTWPKKQTGNEGDSVGKSSAGDDIMDIVSDVKKSINDTLDKPNEDAPFELMWTGPMATPRSDHLLSSSSILPPYTPMSTSLTASPFPLPPTMSGRTPFNTMKTPFSSSGGMTPFNQPPVRSALPQHVVTDSSIKNNSGKSPSRLKEDEVKKRRSVRKGGRRKKQTAAPPVTEQPNEVSEEQPESPQAFFAGFHDMPPMDVSGKSFQLDSRSRNAEANKEAEQSREKPSRLPPPPALGAKLFDVLDNSANRGEEKIQGEDDAPDKTKKKRDKKPKSKKPYPVKRPSKIKHLDPIFIGDMEQISTTIGECSLYDEKPLSIPQRKYILAFGEYALVNPPPSPAQVKVLAAESHKGRSKTAAKPKQKAEKLKIKVKLDDIKPPSIDESEPTPTDGAASSALASLQDIAEETTQPTESLPSDPTPAAIAPPVPPVTGDSPAVSESKKEEESKENKAVKPLYDSTLSAPEVAQKYYVNRPKSRIATKNICFSKSKTKKPKFGKGSSPKSAGMSPHLSDHELVDGERRQLPSRKSRPQQMFDDGVVPGEELSADDPANFEMLGDHMESGSPITKRGRGRPPKLETEIPHTNLVRTNQMFLPLKKRHKMVMEDYADLGCVAENELADSVVPEDTLDTNQPSPTTDRPQSSQSRKRPGSALQRELLALTGDEMAQSVTDSEGRKKRRTAAGTLEQKSQPGGGLSALQAAMEMATSQAKTKADKQRRKNPAPARNTLASLSTNTQRTDTDTPDEMDLDDANDSGEKQKGKDGKKKNAKNSQGKNQALHYKKINKCIYLNGVKPLVPGYEPHGCNCQKPADMTAKSCNEDCLNRMMYIECIPQTCPCGEQQCGNMRIQKQTTAHGLEKIQTNDRGFGVKTTNLICSGEFILEYTGEVVSIEEFRRRMTFEYARDHHHYCLTLDSKFVIDGYRMGNIGRFVNHSCEPNCEMQKWNVNGVYRIGLFALKDISPGEELTYDYNFKAFNMDAQQKCFCGSSKCRKFMGGKAQALAALTKTAKKKSRPNGPRFNPKDPVIIRQKAIMMPSDEKRFVKLQQCFLMRNMTGHPPPILPPKKTNSIPQFRMLLPFQTSTKVSGNEYRVPSKSEVKDEEVIRCICGVLREEGDMLMCDKCEVWQHCDCVGVKPDVESYLCEQCSGRKMSGEVEMIPPPPDGSAQYKYYLSLEHGSVHVAVGDAVFMTPTDPNLGVYAFRIERLWKNEKGDKYVYGFFYYLPWKLPNRVETTKKFYPNEVIQTKFYDILPLRNVLSHCYVIDEKSYVEGRPKDYTGEKDVFICEYELDKLFRELKKITKRREAELVNKYHYAFSYFKKPLELKQYQSHILKKSFEMKKEVKPENVVKPRKTKKTRLTAVEDIVKTLAGKTKLALVDGHSVTKKMYADCIHIVSKPPPKPPVPSKPKSKSQSFKHSSLKTAEPDATAKSKSAAPPRKEDKPSPKQQPVPASKAAKPHVEPAKRSGSKDVKSSKEMLPTKVGAESKDSDYNDSKAKSLSRSRNMYGKTSKTPTDSSGEKPSNLAPERVTRRSADTKGELKTPKDADSAKSNTVAQMSEVSAERVAPTATGDAKKSVSETVDKIGDSEQKAAGNARKSRRPPEKKQAQEKSKKGKDLNKSTRPPSQGSLSSLPRIPKKRTASEVESKADDSNEEPTRALRRGRSSSVRSGDSVEPPAKSLKSDNDKSKPKSSPDSKSSSDVTTRNKTDSRSKSDSKTKTDSKSKDDKETSGSKARSSGAGKTRTDGKVKDRPQTKQTELKEKANKEMEEGKSGKQMVLKLDKIDKVPKPAAEAAQKVQITISPANPDSAVDSKPSAARAPNVNVKTPIVVKKTEPGKPPVVSNFPTASKSASQTKSLSTVEKSNIKESSDKAEVAQIQKRGILKNAVPMLKISPINLDESSVKVTEVTAEKPAVPEPEASSVEDASGNTLCAGGKTDFVGGETPSTQEKAAAPKAKSKRIVPLKEVLERRKLAAAEKAAEASLQDTKLVELGSSEKVAESKKSTEEPAEPASPTKATVELLSPTTSKPMKTPKVIPLIPLSPTHESDQANEVSLPRAIPLDEPTPLSPTDKGPSSPTTEHGGPVGVQPKAIPLSPTSLKTPESVSKIFTDRQAELLSQLVQPTVKMTHLLPTSMSPLFPVNVNKQPVDMPAFLTASTDDEDSDTEPGLSIAEDAPSKPTPHETPAKSDSQTVKEDETDEHLEMEHTSSDKKASEAIPERESATKQASTPGLTEMSLPPVFGLGSSSFSGFDSLLARPLNTKLPLTTDTLTSDKAIHKQNSGSSSEDSNDSSSNNATPSSSGMTTSNNLSPPTTIATSPPSSPVHLTSISSAPASPTADTSIQSPQDIPIIPQETPIIPQQETPAVPQETPAIPLETPAIPQEIPSMPIETSVIPEETPAIPKEAPTIPHETLAVPQEIPSMPIETPVIPEETPIIPEEAPAIPQEAPTIPHETLAVPQEAPAIPLETPVIPQETPITTEETLSIPTEMPSISSNSSVSELDVRKQAESVESPVESSVESSVEPIEKETKLGVPAYERCVSSVHEPDEPSSPMSGSISSHPVVNIPLDEEDTRLLDTADSKLPASAPEVFDSQCENQEAGDHSAEKSGGDVAIPLSPTLKKEVGSISEATDDNTPTELTSAEVPATRQLETSEAELSSRCSVEGTPSLRDQPSVPSLSSSTVTVLEQTATSSPEETSGVSSNAPLLTDSESESCSRSSTPLLDEMPAPTELTQNAAEHVGSPSTVSAPNNPAVDELVAGQDVSPAANASGVVCLKDSADHVATIDEVSSGSEINKSDKAAVVEVNPMDGAYSTDNATSADKVATSDKLNVAVDTADDAGMESKVEAGDRVEEAGASNAVCEDSGEELTIAQLENSSDETNAADETENAGGIARADAVPEVVAAMMNTADEQEATADEPETAANEQEVAEDEPETAADQPEIAEDELETAKDEPEVAAEEPETAEDEPETATDQPEVEANEPETAANEQEVAEDEQETAAEEPETAAEEPETAADQPEIAEDEQEATADQPETAADQPEVAEDELETAKDEPEVAAEEPETAEDEPEDEPETAEDEPEVAEDEPETAEDEPEVAEDEPETAADQPEVAEDEPETAEGEPEVTADELETAKDEPETAADQPEVAEDQPETAEGEPETAEGEPEVTADELETAKDEPETAADEQEIAKDEQEATADQPETAADEPEDEPETAEDEPVIAADEQEIADDEQEVTADEPETAAEEPETAADESEVAADEPEVAEDESEVAADEPEIAEDNDNASEDREVVAADDLTGTGKDSAIAVVESDESVDETASEIDESVAGQPGTVLEDVSADETLITTTPTPDEPVDHQTDENASGDASLLTNSSDTNARMSPDTGDTLDQTEDLPSDLDVDNRLSQRVGAQAGSDSTDEVDWVESDAIPPGVDENGDDASIVESPMDTEGTSYFVL</sequence>
<feature type="compositionally biased region" description="Basic and acidic residues" evidence="11">
    <location>
        <begin position="2772"/>
        <end position="2781"/>
    </location>
</feature>
<dbReference type="InterPro" id="IPR043151">
    <property type="entry name" value="BAH_sf"/>
</dbReference>
<feature type="compositionally biased region" description="Polar residues" evidence="11">
    <location>
        <begin position="2619"/>
        <end position="2638"/>
    </location>
</feature>
<feature type="compositionally biased region" description="Basic and acidic residues" evidence="11">
    <location>
        <begin position="815"/>
        <end position="824"/>
    </location>
</feature>
<dbReference type="SMART" id="SM00317">
    <property type="entry name" value="SET"/>
    <property type="match status" value="1"/>
</dbReference>
<dbReference type="GO" id="GO:0003677">
    <property type="term" value="F:DNA binding"/>
    <property type="evidence" value="ECO:0007669"/>
    <property type="project" value="InterPro"/>
</dbReference>
<feature type="compositionally biased region" description="Basic and acidic residues" evidence="11">
    <location>
        <begin position="3374"/>
        <end position="3383"/>
    </location>
</feature>
<feature type="compositionally biased region" description="Low complexity" evidence="11">
    <location>
        <begin position="580"/>
        <end position="591"/>
    </location>
</feature>
<feature type="compositionally biased region" description="Basic and acidic residues" evidence="11">
    <location>
        <begin position="1290"/>
        <end position="1302"/>
    </location>
</feature>
<feature type="compositionally biased region" description="Basic and acidic residues" evidence="11">
    <location>
        <begin position="2416"/>
        <end position="2433"/>
    </location>
</feature>
<feature type="compositionally biased region" description="Basic and acidic residues" evidence="11">
    <location>
        <begin position="2304"/>
        <end position="2324"/>
    </location>
</feature>
<feature type="compositionally biased region" description="Low complexity" evidence="11">
    <location>
        <begin position="85"/>
        <end position="110"/>
    </location>
</feature>
<dbReference type="OrthoDB" id="79252at2759"/>
<keyword evidence="9" id="KW-0862">Zinc</keyword>
<evidence type="ECO:0000256" key="9">
    <source>
        <dbReference type="ARBA" id="ARBA00022833"/>
    </source>
</evidence>
<dbReference type="Pfam" id="PF00856">
    <property type="entry name" value="SET"/>
    <property type="match status" value="1"/>
</dbReference>
<feature type="compositionally biased region" description="Low complexity" evidence="11">
    <location>
        <begin position="184"/>
        <end position="194"/>
    </location>
</feature>
<feature type="region of interest" description="Disordered" evidence="11">
    <location>
        <begin position="145"/>
        <end position="306"/>
    </location>
</feature>
<evidence type="ECO:0000256" key="11">
    <source>
        <dbReference type="SAM" id="MobiDB-lite"/>
    </source>
</evidence>
<dbReference type="PANTHER" id="PTHR46147">
    <property type="entry name" value="HISTONE-LYSINE N-METHYLTRANSFERASE ASH1"/>
    <property type="match status" value="1"/>
</dbReference>
<feature type="domain" description="AWS" evidence="15">
    <location>
        <begin position="1578"/>
        <end position="1630"/>
    </location>
</feature>
<feature type="region of interest" description="Disordered" evidence="11">
    <location>
        <begin position="3647"/>
        <end position="4223"/>
    </location>
</feature>
<feature type="compositionally biased region" description="Basic and acidic residues" evidence="11">
    <location>
        <begin position="2260"/>
        <end position="2272"/>
    </location>
</feature>
<proteinExistence type="predicted"/>
<feature type="compositionally biased region" description="Pro residues" evidence="11">
    <location>
        <begin position="2173"/>
        <end position="2182"/>
    </location>
</feature>
<dbReference type="GO" id="GO:0042800">
    <property type="term" value="F:histone H3K4 methyltransferase activity"/>
    <property type="evidence" value="ECO:0007669"/>
    <property type="project" value="TreeGrafter"/>
</dbReference>
<feature type="region of interest" description="Disordered" evidence="11">
    <location>
        <begin position="1123"/>
        <end position="1238"/>
    </location>
</feature>
<feature type="compositionally biased region" description="Polar residues" evidence="11">
    <location>
        <begin position="3038"/>
        <end position="3047"/>
    </location>
</feature>
<feature type="compositionally biased region" description="Basic and acidic residues" evidence="11">
    <location>
        <begin position="2518"/>
        <end position="2548"/>
    </location>
</feature>
<dbReference type="SMART" id="SM00508">
    <property type="entry name" value="PostSET"/>
    <property type="match status" value="1"/>
</dbReference>
<feature type="compositionally biased region" description="Basic and acidic residues" evidence="11">
    <location>
        <begin position="2234"/>
        <end position="2251"/>
    </location>
</feature>
<feature type="domain" description="Post-SET" evidence="13">
    <location>
        <begin position="1757"/>
        <end position="1773"/>
    </location>
</feature>
<keyword evidence="4" id="KW-0489">Methyltransferase</keyword>
<dbReference type="SMART" id="SM00384">
    <property type="entry name" value="AT_hook"/>
    <property type="match status" value="2"/>
</dbReference>
<feature type="compositionally biased region" description="Polar residues" evidence="11">
    <location>
        <begin position="873"/>
        <end position="894"/>
    </location>
</feature>